<evidence type="ECO:0000259" key="2">
    <source>
        <dbReference type="PROSITE" id="PS51819"/>
    </source>
</evidence>
<dbReference type="InterPro" id="IPR029068">
    <property type="entry name" value="Glyas_Bleomycin-R_OHBP_Dase"/>
</dbReference>
<evidence type="ECO:0000313" key="4">
    <source>
        <dbReference type="Proteomes" id="UP000540929"/>
    </source>
</evidence>
<dbReference type="InterPro" id="IPR050383">
    <property type="entry name" value="GlyoxalaseI/FosfomycinResist"/>
</dbReference>
<dbReference type="PANTHER" id="PTHR21366">
    <property type="entry name" value="GLYOXALASE FAMILY PROTEIN"/>
    <property type="match status" value="1"/>
</dbReference>
<accession>A0A7Y9WJ90</accession>
<reference evidence="3 4" key="1">
    <citation type="submission" date="2020-07" db="EMBL/GenBank/DDBJ databases">
        <title>Exploring microbial biodiversity for novel pathways involved in the catabolism of aromatic compounds derived from lignin.</title>
        <authorList>
            <person name="Elkins J."/>
        </authorList>
    </citation>
    <scope>NUCLEOTIDE SEQUENCE [LARGE SCALE GENOMIC DNA]</scope>
    <source>
        <strain evidence="3 4">H2C3C</strain>
    </source>
</reference>
<protein>
    <submittedName>
        <fullName evidence="3">Catechol 2,3-dioxygenase</fullName>
        <ecNumber evidence="3">1.13.11.2</ecNumber>
    </submittedName>
</protein>
<dbReference type="EMBL" id="JACCAS010000001">
    <property type="protein sequence ID" value="NYH21767.1"/>
    <property type="molecule type" value="Genomic_DNA"/>
</dbReference>
<keyword evidence="4" id="KW-1185">Reference proteome</keyword>
<organism evidence="3 4">
    <name type="scientific">Paraburkholderia bryophila</name>
    <dbReference type="NCBI Taxonomy" id="420952"/>
    <lineage>
        <taxon>Bacteria</taxon>
        <taxon>Pseudomonadati</taxon>
        <taxon>Pseudomonadota</taxon>
        <taxon>Betaproteobacteria</taxon>
        <taxon>Burkholderiales</taxon>
        <taxon>Burkholderiaceae</taxon>
        <taxon>Paraburkholderia</taxon>
    </lineage>
</organism>
<dbReference type="SUPFAM" id="SSF54593">
    <property type="entry name" value="Glyoxalase/Bleomycin resistance protein/Dihydroxybiphenyl dioxygenase"/>
    <property type="match status" value="1"/>
</dbReference>
<dbReference type="PANTHER" id="PTHR21366:SF14">
    <property type="entry name" value="GLYOXALASE DOMAIN-CONTAINING PROTEIN 5"/>
    <property type="match status" value="1"/>
</dbReference>
<feature type="compositionally biased region" description="Low complexity" evidence="1">
    <location>
        <begin position="174"/>
        <end position="208"/>
    </location>
</feature>
<comment type="caution">
    <text evidence="3">The sequence shown here is derived from an EMBL/GenBank/DDBJ whole genome shotgun (WGS) entry which is preliminary data.</text>
</comment>
<feature type="domain" description="VOC" evidence="2">
    <location>
        <begin position="8"/>
        <end position="134"/>
    </location>
</feature>
<dbReference type="CDD" id="cd08343">
    <property type="entry name" value="ED_TypeI_classII_C"/>
    <property type="match status" value="1"/>
</dbReference>
<feature type="region of interest" description="Disordered" evidence="1">
    <location>
        <begin position="174"/>
        <end position="217"/>
    </location>
</feature>
<dbReference type="Gene3D" id="3.10.180.10">
    <property type="entry name" value="2,3-Dihydroxybiphenyl 1,2-Dioxygenase, domain 1"/>
    <property type="match status" value="1"/>
</dbReference>
<dbReference type="GO" id="GO:0018577">
    <property type="term" value="F:catechol 2,3-dioxygenase activity"/>
    <property type="evidence" value="ECO:0007669"/>
    <property type="project" value="UniProtKB-EC"/>
</dbReference>
<dbReference type="RefSeq" id="WP_179743118.1">
    <property type="nucleotide sequence ID" value="NZ_JACCAS010000001.1"/>
</dbReference>
<evidence type="ECO:0000313" key="3">
    <source>
        <dbReference type="EMBL" id="NYH21767.1"/>
    </source>
</evidence>
<dbReference type="EC" id="1.13.11.2" evidence="3"/>
<dbReference type="InterPro" id="IPR004360">
    <property type="entry name" value="Glyas_Fos-R_dOase_dom"/>
</dbReference>
<dbReference type="Pfam" id="PF00903">
    <property type="entry name" value="Glyoxalase"/>
    <property type="match status" value="1"/>
</dbReference>
<dbReference type="Proteomes" id="UP000540929">
    <property type="component" value="Unassembled WGS sequence"/>
</dbReference>
<name>A0A7Y9WJ90_9BURK</name>
<keyword evidence="3" id="KW-0560">Oxidoreductase</keyword>
<dbReference type="InterPro" id="IPR037523">
    <property type="entry name" value="VOC_core"/>
</dbReference>
<dbReference type="AlphaFoldDB" id="A0A7Y9WJ90"/>
<sequence>MNSLRPKRLGHMVLMVRDIQKSARFYTDVLGLKVSDWIGDQMVFLRAGSDHHDLALAQLPKDSTDFDDLPRYSRPGLEHFSYLIDSYEEMERSVKVLQEHGVEIVRGIGRHGPGNNLFLVFKDPDGNNVEVYCEMTQIGERDAHEPQVWERTIESFDQYRFERFVVPPPPHLVAQKQAQASASAQVSAQTAAQEAASSDPTGEPSSDPASRDPSARP</sequence>
<keyword evidence="3" id="KW-0223">Dioxygenase</keyword>
<dbReference type="PROSITE" id="PS51819">
    <property type="entry name" value="VOC"/>
    <property type="match status" value="1"/>
</dbReference>
<gene>
    <name evidence="3" type="ORF">GGD40_001246</name>
</gene>
<proteinExistence type="predicted"/>
<evidence type="ECO:0000256" key="1">
    <source>
        <dbReference type="SAM" id="MobiDB-lite"/>
    </source>
</evidence>